<name>A0A9P6K092_9FUNG</name>
<sequence length="91" mass="10139">RFLIDRENRKATLRIGAGGSIQARAESLQTPTKSGFCPTTTFTPPQTRRSLPIKKSFESLHVASARRATENKPPVRSLISFWEQVSDPLEA</sequence>
<proteinExistence type="predicted"/>
<feature type="region of interest" description="Disordered" evidence="1">
    <location>
        <begin position="24"/>
        <end position="48"/>
    </location>
</feature>
<comment type="caution">
    <text evidence="2">The sequence shown here is derived from an EMBL/GenBank/DDBJ whole genome shotgun (WGS) entry which is preliminary data.</text>
</comment>
<feature type="non-terminal residue" evidence="2">
    <location>
        <position position="1"/>
    </location>
</feature>
<evidence type="ECO:0000256" key="1">
    <source>
        <dbReference type="SAM" id="MobiDB-lite"/>
    </source>
</evidence>
<reference evidence="2" key="1">
    <citation type="journal article" date="2020" name="Fungal Divers.">
        <title>Resolving the Mortierellaceae phylogeny through synthesis of multi-gene phylogenetics and phylogenomics.</title>
        <authorList>
            <person name="Vandepol N."/>
            <person name="Liber J."/>
            <person name="Desiro A."/>
            <person name="Na H."/>
            <person name="Kennedy M."/>
            <person name="Barry K."/>
            <person name="Grigoriev I.V."/>
            <person name="Miller A.N."/>
            <person name="O'Donnell K."/>
            <person name="Stajich J.E."/>
            <person name="Bonito G."/>
        </authorList>
    </citation>
    <scope>NUCLEOTIDE SEQUENCE</scope>
    <source>
        <strain evidence="2">KOD1015</strain>
    </source>
</reference>
<evidence type="ECO:0000313" key="3">
    <source>
        <dbReference type="Proteomes" id="UP000780801"/>
    </source>
</evidence>
<protein>
    <submittedName>
        <fullName evidence="2">Uncharacterized protein</fullName>
    </submittedName>
</protein>
<gene>
    <name evidence="2" type="ORF">BGW38_009876</name>
</gene>
<dbReference type="EMBL" id="JAABOA010007557">
    <property type="protein sequence ID" value="KAF9540286.1"/>
    <property type="molecule type" value="Genomic_DNA"/>
</dbReference>
<dbReference type="AlphaFoldDB" id="A0A9P6K092"/>
<organism evidence="2 3">
    <name type="scientific">Lunasporangiospora selenospora</name>
    <dbReference type="NCBI Taxonomy" id="979761"/>
    <lineage>
        <taxon>Eukaryota</taxon>
        <taxon>Fungi</taxon>
        <taxon>Fungi incertae sedis</taxon>
        <taxon>Mucoromycota</taxon>
        <taxon>Mortierellomycotina</taxon>
        <taxon>Mortierellomycetes</taxon>
        <taxon>Mortierellales</taxon>
        <taxon>Mortierellaceae</taxon>
        <taxon>Lunasporangiospora</taxon>
    </lineage>
</organism>
<dbReference type="Proteomes" id="UP000780801">
    <property type="component" value="Unassembled WGS sequence"/>
</dbReference>
<dbReference type="OrthoDB" id="2444997at2759"/>
<evidence type="ECO:0000313" key="2">
    <source>
        <dbReference type="EMBL" id="KAF9540286.1"/>
    </source>
</evidence>
<accession>A0A9P6K092</accession>
<feature type="compositionally biased region" description="Low complexity" evidence="1">
    <location>
        <begin position="38"/>
        <end position="47"/>
    </location>
</feature>
<keyword evidence="3" id="KW-1185">Reference proteome</keyword>